<sequence>MSYATITIGDLLADVNTKYFLPAIQRPYVWSADQVITLIDSLMKGYPISSLMFWSVDEYLKRELKIYNFIENWKPGMQNPAASADGRDVTLVLDGQQRITSLLIALRGTFSEKMKYKRHSSADAWSEKTLYLDLLKDPAEEEDGSDLGVSYGLRFHTHPPRNDYRHHWFRLGDILNYRTDAQLQTLIDDTLDSLHHGVTAYERDLIKTTLRRLHQVLWVDEVINYYTETSPSVDRVLDIFVRANDGGTKLSKSDLLMSMITSKWENGSARDLVFDFVDHINKGLNSPNKITKDFVLKACLVLCGFDVKYNVSNFTMQAIADIERNWPAIKDAIERTFRFLNGLGITAENLTSLNAVLPIAWYLFHAPGVTLRGSSEFDRHNARAIQRWLINSLLMGVFAGTSDRTIAAARATLKDTSQTSRNFPEVQLYHALAIGGRMTRLDERAIEELLELGYGKPKTFLALSLLYDDLDWNGIIYHVDHIIPQARATRRVLMGMNLPEHRVREIASAVNRLGNLQFLPAHENIEKGDMPFDAWITSRSDAYRDRHLIEHTPDLWTATMLPEFVRSRERLIRQKLLELTERVPA</sequence>
<dbReference type="Proteomes" id="UP000294662">
    <property type="component" value="Unassembled WGS sequence"/>
</dbReference>
<dbReference type="AlphaFoldDB" id="A0A4R5EVD2"/>
<dbReference type="PANTHER" id="PTHR37292">
    <property type="entry name" value="VNG6097C"/>
    <property type="match status" value="1"/>
</dbReference>
<dbReference type="PANTHER" id="PTHR37292:SF2">
    <property type="entry name" value="DUF262 DOMAIN-CONTAINING PROTEIN"/>
    <property type="match status" value="1"/>
</dbReference>
<organism evidence="2 3">
    <name type="scientific">Antarcticimicrobium sediminis</name>
    <dbReference type="NCBI Taxonomy" id="2546227"/>
    <lineage>
        <taxon>Bacteria</taxon>
        <taxon>Pseudomonadati</taxon>
        <taxon>Pseudomonadota</taxon>
        <taxon>Alphaproteobacteria</taxon>
        <taxon>Rhodobacterales</taxon>
        <taxon>Paracoccaceae</taxon>
        <taxon>Antarcticimicrobium</taxon>
    </lineage>
</organism>
<feature type="domain" description="GmrSD restriction endonucleases N-terminal" evidence="1">
    <location>
        <begin position="8"/>
        <end position="259"/>
    </location>
</feature>
<dbReference type="RefSeq" id="WP_132828529.1">
    <property type="nucleotide sequence ID" value="NZ_SMFP01000004.1"/>
</dbReference>
<gene>
    <name evidence="2" type="ORF">E1B25_07875</name>
</gene>
<protein>
    <submittedName>
        <fullName evidence="2">DUF262 domain-containing protein</fullName>
    </submittedName>
</protein>
<dbReference type="Pfam" id="PF03235">
    <property type="entry name" value="GmrSD_N"/>
    <property type="match status" value="1"/>
</dbReference>
<evidence type="ECO:0000313" key="3">
    <source>
        <dbReference type="Proteomes" id="UP000294662"/>
    </source>
</evidence>
<reference evidence="2 3" key="1">
    <citation type="submission" date="2019-03" db="EMBL/GenBank/DDBJ databases">
        <authorList>
            <person name="Zhang S."/>
        </authorList>
    </citation>
    <scope>NUCLEOTIDE SEQUENCE [LARGE SCALE GENOMIC DNA]</scope>
    <source>
        <strain evidence="2 3">S4J41</strain>
    </source>
</reference>
<name>A0A4R5EVD2_9RHOB</name>
<proteinExistence type="predicted"/>
<dbReference type="OrthoDB" id="9798761at2"/>
<evidence type="ECO:0000259" key="1">
    <source>
        <dbReference type="Pfam" id="PF03235"/>
    </source>
</evidence>
<comment type="caution">
    <text evidence="2">The sequence shown here is derived from an EMBL/GenBank/DDBJ whole genome shotgun (WGS) entry which is preliminary data.</text>
</comment>
<keyword evidence="3" id="KW-1185">Reference proteome</keyword>
<dbReference type="EMBL" id="SMFP01000004">
    <property type="protein sequence ID" value="TDE38929.1"/>
    <property type="molecule type" value="Genomic_DNA"/>
</dbReference>
<accession>A0A4R5EVD2</accession>
<dbReference type="InterPro" id="IPR004919">
    <property type="entry name" value="GmrSD_N"/>
</dbReference>
<evidence type="ECO:0000313" key="2">
    <source>
        <dbReference type="EMBL" id="TDE38929.1"/>
    </source>
</evidence>